<dbReference type="NCBIfam" id="NF005559">
    <property type="entry name" value="PRK07231.1"/>
    <property type="match status" value="1"/>
</dbReference>
<comment type="similarity">
    <text evidence="1">Belongs to the short-chain dehydrogenases/reductases (SDR) family.</text>
</comment>
<dbReference type="FunFam" id="3.40.50.720:FF:000084">
    <property type="entry name" value="Short-chain dehydrogenase reductase"/>
    <property type="match status" value="1"/>
</dbReference>
<dbReference type="Gene3D" id="3.40.50.720">
    <property type="entry name" value="NAD(P)-binding Rossmann-like Domain"/>
    <property type="match status" value="1"/>
</dbReference>
<evidence type="ECO:0000256" key="1">
    <source>
        <dbReference type="ARBA" id="ARBA00006484"/>
    </source>
</evidence>
<organism evidence="3 4">
    <name type="scientific">Bordetella genomosp. 7</name>
    <dbReference type="NCBI Taxonomy" id="1416805"/>
    <lineage>
        <taxon>Bacteria</taxon>
        <taxon>Pseudomonadati</taxon>
        <taxon>Pseudomonadota</taxon>
        <taxon>Betaproteobacteria</taxon>
        <taxon>Burkholderiales</taxon>
        <taxon>Alcaligenaceae</taxon>
        <taxon>Bordetella</taxon>
    </lineage>
</organism>
<dbReference type="PANTHER" id="PTHR43975">
    <property type="entry name" value="ZGC:101858"/>
    <property type="match status" value="1"/>
</dbReference>
<dbReference type="AlphaFoldDB" id="A0A261RJR9"/>
<feature type="domain" description="Ketoreductase" evidence="2">
    <location>
        <begin position="7"/>
        <end position="179"/>
    </location>
</feature>
<evidence type="ECO:0000313" key="3">
    <source>
        <dbReference type="EMBL" id="OZI25304.1"/>
    </source>
</evidence>
<dbReference type="InterPro" id="IPR002347">
    <property type="entry name" value="SDR_fam"/>
</dbReference>
<sequence length="249" mass="25936">MRRFEGKTIIVTGAARGIGAATARRFADEGASVLWVDVLPEVVETAHSAGGEGLAVDVAAPEAGQLIVAAALEAFGRIDVLVNNAGVGGSRRLEDSDDALLARIVDINLVSLMRITRAVLPHLPRPGGSIVNLSSIFGLVGYPGTTAYAVAKAGVTQFTQQLTSEVAHQGIRVNAIAPGVVVTPMTEAHLQNPNYVKLMVSSTPMARVCQPEEQAAAIAFLASDDASFVCGVTLPVDGGYLSARYIPNY</sequence>
<dbReference type="EMBL" id="NEVK01000003">
    <property type="protein sequence ID" value="OZI25304.1"/>
    <property type="molecule type" value="Genomic_DNA"/>
</dbReference>
<dbReference type="PRINTS" id="PR00081">
    <property type="entry name" value="GDHRDH"/>
</dbReference>
<keyword evidence="4" id="KW-1185">Reference proteome</keyword>
<dbReference type="InterPro" id="IPR036291">
    <property type="entry name" value="NAD(P)-bd_dom_sf"/>
</dbReference>
<name>A0A261RJR9_9BORD</name>
<protein>
    <submittedName>
        <fullName evidence="3">Short-chain dehydrogenase</fullName>
    </submittedName>
</protein>
<dbReference type="InterPro" id="IPR057326">
    <property type="entry name" value="KR_dom"/>
</dbReference>
<evidence type="ECO:0000313" key="4">
    <source>
        <dbReference type="Proteomes" id="UP000216947"/>
    </source>
</evidence>
<gene>
    <name evidence="3" type="ORF">CAL19_05465</name>
</gene>
<dbReference type="Proteomes" id="UP000216947">
    <property type="component" value="Unassembled WGS sequence"/>
</dbReference>
<evidence type="ECO:0000259" key="2">
    <source>
        <dbReference type="SMART" id="SM00822"/>
    </source>
</evidence>
<dbReference type="PRINTS" id="PR00080">
    <property type="entry name" value="SDRFAMILY"/>
</dbReference>
<reference evidence="4" key="1">
    <citation type="submission" date="2017-05" db="EMBL/GenBank/DDBJ databases">
        <title>Complete and WGS of Bordetella genogroups.</title>
        <authorList>
            <person name="Spilker T."/>
            <person name="Lipuma J."/>
        </authorList>
    </citation>
    <scope>NUCLEOTIDE SEQUENCE [LARGE SCALE GENOMIC DNA]</scope>
    <source>
        <strain evidence="4">AU18089</strain>
    </source>
</reference>
<dbReference type="SMART" id="SM00822">
    <property type="entry name" value="PKS_KR"/>
    <property type="match status" value="1"/>
</dbReference>
<dbReference type="SUPFAM" id="SSF51735">
    <property type="entry name" value="NAD(P)-binding Rossmann-fold domains"/>
    <property type="match status" value="1"/>
</dbReference>
<proteinExistence type="inferred from homology"/>
<dbReference type="PANTHER" id="PTHR43975:SF2">
    <property type="entry name" value="EG:BACR7A4.14 PROTEIN-RELATED"/>
    <property type="match status" value="1"/>
</dbReference>
<comment type="caution">
    <text evidence="3">The sequence shown here is derived from an EMBL/GenBank/DDBJ whole genome shotgun (WGS) entry which is preliminary data.</text>
</comment>
<dbReference type="Pfam" id="PF13561">
    <property type="entry name" value="adh_short_C2"/>
    <property type="match status" value="1"/>
</dbReference>
<dbReference type="CDD" id="cd05233">
    <property type="entry name" value="SDR_c"/>
    <property type="match status" value="1"/>
</dbReference>
<accession>A0A261RJR9</accession>